<dbReference type="OrthoDB" id="39168at10239"/>
<accession>A0A088F6I2</accession>
<dbReference type="EMBL" id="KM247287">
    <property type="protein sequence ID" value="AIM40510.1"/>
    <property type="molecule type" value="Genomic_DNA"/>
</dbReference>
<keyword evidence="2" id="KW-1185">Reference proteome</keyword>
<evidence type="ECO:0000313" key="1">
    <source>
        <dbReference type="EMBL" id="AIM40510.1"/>
    </source>
</evidence>
<reference evidence="1 2" key="1">
    <citation type="submission" date="2014-07" db="EMBL/GenBank/DDBJ databases">
        <title>Synergy as a Rationale for Phage Therapy using Phage Cocktails.</title>
        <authorList>
            <person name="Schmerer M."/>
            <person name="Molineux I.J."/>
            <person name="Bull J.J."/>
        </authorList>
    </citation>
    <scope>NUCLEOTIDE SEQUENCE [LARGE SCALE GENOMIC DNA]</scope>
</reference>
<dbReference type="RefSeq" id="YP_009101357.1">
    <property type="nucleotide sequence ID" value="NC_025445.1"/>
</dbReference>
<sequence>MSRSAKWDALVQWVKDSFGPPPQRVEVADPEPFEYVTKTSEQLEIGDYIVAYSGYVQRIGAVEYDGKRLVVTKAGHAPEYEFYAYENDKFSIRKVKGK</sequence>
<name>A0A088F6I2_9CAUD</name>
<proteinExistence type="predicted"/>
<dbReference type="GeneID" id="22277657"/>
<organism evidence="1 2">
    <name type="scientific">Escherichia phage J8-65</name>
    <dbReference type="NCBI Taxonomy" id="1536597"/>
    <lineage>
        <taxon>Viruses</taxon>
        <taxon>Duplodnaviria</taxon>
        <taxon>Heunggongvirae</taxon>
        <taxon>Uroviricota</taxon>
        <taxon>Caudoviricetes</taxon>
        <taxon>Autographivirales</taxon>
        <taxon>Autoscriptoviridae</taxon>
        <taxon>Stentvirinae</taxon>
        <taxon>Bonnellvirus</taxon>
        <taxon>Bonnellvirus smaasur</taxon>
        <taxon>Bonnellvirus J865</taxon>
    </lineage>
</organism>
<evidence type="ECO:0000313" key="2">
    <source>
        <dbReference type="Proteomes" id="UP000029367"/>
    </source>
</evidence>
<protein>
    <submittedName>
        <fullName evidence="1">Uncharacterized protein</fullName>
    </submittedName>
</protein>
<dbReference type="Proteomes" id="UP000029367">
    <property type="component" value="Segment"/>
</dbReference>
<dbReference type="KEGG" id="vg:22277657"/>